<evidence type="ECO:0000256" key="3">
    <source>
        <dbReference type="ARBA" id="ARBA00022989"/>
    </source>
</evidence>
<dbReference type="PANTHER" id="PTHR21576:SF158">
    <property type="entry name" value="RIBOSOMAL RNA-PROCESSING PROTEIN 12-LIKE CONSERVED DOMAIN-CONTAINING PROTEIN"/>
    <property type="match status" value="1"/>
</dbReference>
<feature type="transmembrane region" description="Helical" evidence="5">
    <location>
        <begin position="225"/>
        <end position="246"/>
    </location>
</feature>
<evidence type="ECO:0000256" key="4">
    <source>
        <dbReference type="ARBA" id="ARBA00023136"/>
    </source>
</evidence>
<dbReference type="InterPro" id="IPR036259">
    <property type="entry name" value="MFS_trans_sf"/>
</dbReference>
<dbReference type="EMBL" id="SWFS01000571">
    <property type="protein sequence ID" value="KAA8897036.1"/>
    <property type="molecule type" value="Genomic_DNA"/>
</dbReference>
<dbReference type="GO" id="GO:0000329">
    <property type="term" value="C:fungal-type vacuole membrane"/>
    <property type="evidence" value="ECO:0007669"/>
    <property type="project" value="TreeGrafter"/>
</dbReference>
<feature type="transmembrane region" description="Helical" evidence="5">
    <location>
        <begin position="322"/>
        <end position="345"/>
    </location>
</feature>
<evidence type="ECO:0000256" key="1">
    <source>
        <dbReference type="ARBA" id="ARBA00004141"/>
    </source>
</evidence>
<dbReference type="Proteomes" id="UP000761534">
    <property type="component" value="Unassembled WGS sequence"/>
</dbReference>
<evidence type="ECO:0000313" key="7">
    <source>
        <dbReference type="Proteomes" id="UP000761534"/>
    </source>
</evidence>
<dbReference type="GO" id="GO:0022857">
    <property type="term" value="F:transmembrane transporter activity"/>
    <property type="evidence" value="ECO:0007669"/>
    <property type="project" value="InterPro"/>
</dbReference>
<keyword evidence="3 5" id="KW-1133">Transmembrane helix</keyword>
<dbReference type="Pfam" id="PF07690">
    <property type="entry name" value="MFS_1"/>
    <property type="match status" value="1"/>
</dbReference>
<keyword evidence="7" id="KW-1185">Reference proteome</keyword>
<feature type="transmembrane region" description="Helical" evidence="5">
    <location>
        <begin position="41"/>
        <end position="61"/>
    </location>
</feature>
<sequence>MYQAPNEVVWRGLGCGTMYLYSAYAPQLAAQLSLNATSTSFIGMVGNLGMAMTGPLAGIVVDRKGPKFPVLIGAIATFVGYSIIKACYRDKIDTVGILAAALLVVGAGSTFTFSAVVKCAALNFPNARGFATSVPMAAFGLSAFFLSTIASIYMPGDTFRFLQLLSFLPSMLFLVSLYFIRFPPVAQTPESIEMDDVDHDRPKKQDDKDVYGSQLLRNRLFWSHFLVMGVLAGIGQMYIYSCGYVVRALLGNADAVAVQRTQSVQVGLISLSSFGGRLLSGSLSDYLNNNLRYQRTWLLVGAGTISLFAQTAGLTIQDASQLWIISMATGIAYGICYGSYPTIVGDSFGMKHFSQNWGLLALSPVSASYMFNMLFGYYYDINSTTDNDGHQTWGLGACPQKSYFWARFAAGIPRSFKLKVPVEKMWYIIYLKQETLTNSWKSAKRTQGSGGVSPEALKLNVGTGSKMKEDVALELVDKDIKLDDKGLKKTDNWSLDRVLISLRKLREALLPLEPGEFEKRVFIFNVKVSVLAKSYQSYYPALVHLIERFDSLLDKDEKRELGLFRVLHLAHFNKDLNEAYYMLLTHVLDDHHVTSILRALATGDAAAWLKLYQQEKSVYFQALMSFSRDTMVEAMLRQIGKSYMQLAKTALESMTGLSWDELHKKYSCNWALDGQNIIIRKRKTAKS</sequence>
<name>A0A642UD98_9ASCO</name>
<gene>
    <name evidence="6" type="ORF">TRICI_006798</name>
</gene>
<dbReference type="PANTHER" id="PTHR21576">
    <property type="entry name" value="UNCHARACTERIZED NODULIN-LIKE PROTEIN"/>
    <property type="match status" value="1"/>
</dbReference>
<keyword evidence="4 5" id="KW-0472">Membrane</keyword>
<keyword evidence="2 5" id="KW-0812">Transmembrane</keyword>
<feature type="transmembrane region" description="Helical" evidence="5">
    <location>
        <begin position="129"/>
        <end position="154"/>
    </location>
</feature>
<evidence type="ECO:0008006" key="8">
    <source>
        <dbReference type="Google" id="ProtNLM"/>
    </source>
</evidence>
<accession>A0A642UD98</accession>
<protein>
    <recommendedName>
        <fullName evidence="8">Nodulin-like domain-containing protein</fullName>
    </recommendedName>
</protein>
<comment type="caution">
    <text evidence="6">The sequence shown here is derived from an EMBL/GenBank/DDBJ whole genome shotgun (WGS) entry which is preliminary data.</text>
</comment>
<dbReference type="InterPro" id="IPR011701">
    <property type="entry name" value="MFS"/>
</dbReference>
<feature type="transmembrane region" description="Helical" evidence="5">
    <location>
        <begin position="357"/>
        <end position="379"/>
    </location>
</feature>
<feature type="transmembrane region" description="Helical" evidence="5">
    <location>
        <begin position="68"/>
        <end position="84"/>
    </location>
</feature>
<dbReference type="Gene3D" id="1.20.1250.20">
    <property type="entry name" value="MFS general substrate transporter like domains"/>
    <property type="match status" value="1"/>
</dbReference>
<evidence type="ECO:0000313" key="6">
    <source>
        <dbReference type="EMBL" id="KAA8897036.1"/>
    </source>
</evidence>
<feature type="transmembrane region" description="Helical" evidence="5">
    <location>
        <begin position="296"/>
        <end position="316"/>
    </location>
</feature>
<proteinExistence type="predicted"/>
<dbReference type="VEuPathDB" id="FungiDB:TRICI_006798"/>
<dbReference type="OrthoDB" id="410267at2759"/>
<feature type="transmembrane region" description="Helical" evidence="5">
    <location>
        <begin position="96"/>
        <end position="117"/>
    </location>
</feature>
<feature type="transmembrane region" description="Helical" evidence="5">
    <location>
        <begin position="160"/>
        <end position="180"/>
    </location>
</feature>
<dbReference type="AlphaFoldDB" id="A0A642UD98"/>
<organism evidence="6 7">
    <name type="scientific">Trichomonascus ciferrii</name>
    <dbReference type="NCBI Taxonomy" id="44093"/>
    <lineage>
        <taxon>Eukaryota</taxon>
        <taxon>Fungi</taxon>
        <taxon>Dikarya</taxon>
        <taxon>Ascomycota</taxon>
        <taxon>Saccharomycotina</taxon>
        <taxon>Dipodascomycetes</taxon>
        <taxon>Dipodascales</taxon>
        <taxon>Trichomonascaceae</taxon>
        <taxon>Trichomonascus</taxon>
        <taxon>Trichomonascus ciferrii complex</taxon>
    </lineage>
</organism>
<evidence type="ECO:0000256" key="2">
    <source>
        <dbReference type="ARBA" id="ARBA00022692"/>
    </source>
</evidence>
<comment type="subcellular location">
    <subcellularLocation>
        <location evidence="1">Membrane</location>
        <topology evidence="1">Multi-pass membrane protein</topology>
    </subcellularLocation>
</comment>
<evidence type="ECO:0000256" key="5">
    <source>
        <dbReference type="SAM" id="Phobius"/>
    </source>
</evidence>
<dbReference type="SUPFAM" id="SSF103473">
    <property type="entry name" value="MFS general substrate transporter"/>
    <property type="match status" value="1"/>
</dbReference>
<reference evidence="6" key="1">
    <citation type="journal article" date="2019" name="G3 (Bethesda)">
        <title>Genome Assemblies of Two Rare Opportunistic Yeast Pathogens: Diutina rugosa (syn. Candida rugosa) and Trichomonascus ciferrii (syn. Candida ciferrii).</title>
        <authorList>
            <person name="Mixao V."/>
            <person name="Saus E."/>
            <person name="Hansen A.P."/>
            <person name="Lass-Florl C."/>
            <person name="Gabaldon T."/>
        </authorList>
    </citation>
    <scope>NUCLEOTIDE SEQUENCE</scope>
    <source>
        <strain evidence="6">CBS 4856</strain>
    </source>
</reference>